<gene>
    <name evidence="2" type="ORF">E6O75_ATG04767</name>
</gene>
<organism evidence="2 3">
    <name type="scientific">Venturia nashicola</name>
    <dbReference type="NCBI Taxonomy" id="86259"/>
    <lineage>
        <taxon>Eukaryota</taxon>
        <taxon>Fungi</taxon>
        <taxon>Dikarya</taxon>
        <taxon>Ascomycota</taxon>
        <taxon>Pezizomycotina</taxon>
        <taxon>Dothideomycetes</taxon>
        <taxon>Pleosporomycetidae</taxon>
        <taxon>Venturiales</taxon>
        <taxon>Venturiaceae</taxon>
        <taxon>Venturia</taxon>
    </lineage>
</organism>
<feature type="compositionally biased region" description="Low complexity" evidence="1">
    <location>
        <begin position="1"/>
        <end position="19"/>
    </location>
</feature>
<protein>
    <submittedName>
        <fullName evidence="2">Uncharacterized protein</fullName>
    </submittedName>
</protein>
<evidence type="ECO:0000256" key="1">
    <source>
        <dbReference type="SAM" id="MobiDB-lite"/>
    </source>
</evidence>
<name>A0A4Z1NZ14_9PEZI</name>
<comment type="caution">
    <text evidence="2">The sequence shown here is derived from an EMBL/GenBank/DDBJ whole genome shotgun (WGS) entry which is preliminary data.</text>
</comment>
<dbReference type="EMBL" id="SNSC02000009">
    <property type="protein sequence ID" value="TID21372.1"/>
    <property type="molecule type" value="Genomic_DNA"/>
</dbReference>
<dbReference type="AlphaFoldDB" id="A0A4Z1NZ14"/>
<keyword evidence="3" id="KW-1185">Reference proteome</keyword>
<dbReference type="Proteomes" id="UP000298493">
    <property type="component" value="Unassembled WGS sequence"/>
</dbReference>
<accession>A0A4Z1NZ14</accession>
<proteinExistence type="predicted"/>
<evidence type="ECO:0000313" key="2">
    <source>
        <dbReference type="EMBL" id="TID21372.1"/>
    </source>
</evidence>
<reference evidence="2 3" key="1">
    <citation type="submission" date="2019-04" db="EMBL/GenBank/DDBJ databases">
        <title>High contiguity whole genome sequence and gene annotation resource for two Venturia nashicola isolates.</title>
        <authorList>
            <person name="Prokchorchik M."/>
            <person name="Won K."/>
            <person name="Lee Y."/>
            <person name="Choi E.D."/>
            <person name="Segonzac C."/>
            <person name="Sohn K.H."/>
        </authorList>
    </citation>
    <scope>NUCLEOTIDE SEQUENCE [LARGE SCALE GENOMIC DNA]</scope>
    <source>
        <strain evidence="2 3">PRI2</strain>
    </source>
</reference>
<evidence type="ECO:0000313" key="3">
    <source>
        <dbReference type="Proteomes" id="UP000298493"/>
    </source>
</evidence>
<feature type="region of interest" description="Disordered" evidence="1">
    <location>
        <begin position="1"/>
        <end position="24"/>
    </location>
</feature>
<sequence>MLAFPQARQARQAPSQQPPKSNNKTQYSFNFKMAASSSSLSLPSMTPYHQYSAIDPSTSKLPLTRLFGGDAWQPIASLSSRYTQAKTGKQARIVVKSKGVQVTNNLDEALLHLRHPDCVPYLWMETIVSTKATTKSEDFMLTVQSTILVWLVIHGYKTSTSVSSVSSQLEEPVRLKICCAVPYLRMGICASQTVDELRRSLRFWPSHVHEFAGELNLHCQLVLGLMPEQSFPSMNKPFLSKLLQEFRARQAAEESKNIHEFIANAIALVVGRPPGVVPQFDIVWSL</sequence>